<organism evidence="2 3">
    <name type="scientific">Portunus trituberculatus</name>
    <name type="common">Swimming crab</name>
    <name type="synonym">Neptunus trituberculatus</name>
    <dbReference type="NCBI Taxonomy" id="210409"/>
    <lineage>
        <taxon>Eukaryota</taxon>
        <taxon>Metazoa</taxon>
        <taxon>Ecdysozoa</taxon>
        <taxon>Arthropoda</taxon>
        <taxon>Crustacea</taxon>
        <taxon>Multicrustacea</taxon>
        <taxon>Malacostraca</taxon>
        <taxon>Eumalacostraca</taxon>
        <taxon>Eucarida</taxon>
        <taxon>Decapoda</taxon>
        <taxon>Pleocyemata</taxon>
        <taxon>Brachyura</taxon>
        <taxon>Eubrachyura</taxon>
        <taxon>Portunoidea</taxon>
        <taxon>Portunidae</taxon>
        <taxon>Portuninae</taxon>
        <taxon>Portunus</taxon>
    </lineage>
</organism>
<accession>A0A5B7CXL4</accession>
<gene>
    <name evidence="2" type="ORF">E2C01_006927</name>
</gene>
<comment type="caution">
    <text evidence="2">The sequence shown here is derived from an EMBL/GenBank/DDBJ whole genome shotgun (WGS) entry which is preliminary data.</text>
</comment>
<reference evidence="2 3" key="1">
    <citation type="submission" date="2019-05" db="EMBL/GenBank/DDBJ databases">
        <title>Another draft genome of Portunus trituberculatus and its Hox gene families provides insights of decapod evolution.</title>
        <authorList>
            <person name="Jeong J.-H."/>
            <person name="Song I."/>
            <person name="Kim S."/>
            <person name="Choi T."/>
            <person name="Kim D."/>
            <person name="Ryu S."/>
            <person name="Kim W."/>
        </authorList>
    </citation>
    <scope>NUCLEOTIDE SEQUENCE [LARGE SCALE GENOMIC DNA]</scope>
    <source>
        <tissue evidence="2">Muscle</tissue>
    </source>
</reference>
<dbReference type="AlphaFoldDB" id="A0A5B7CXL4"/>
<keyword evidence="3" id="KW-1185">Reference proteome</keyword>
<feature type="compositionally biased region" description="Polar residues" evidence="1">
    <location>
        <begin position="20"/>
        <end position="29"/>
    </location>
</feature>
<dbReference type="Proteomes" id="UP000324222">
    <property type="component" value="Unassembled WGS sequence"/>
</dbReference>
<evidence type="ECO:0000256" key="1">
    <source>
        <dbReference type="SAM" id="MobiDB-lite"/>
    </source>
</evidence>
<proteinExistence type="predicted"/>
<dbReference type="EMBL" id="VSRR010000332">
    <property type="protein sequence ID" value="MPC14170.1"/>
    <property type="molecule type" value="Genomic_DNA"/>
</dbReference>
<evidence type="ECO:0000313" key="3">
    <source>
        <dbReference type="Proteomes" id="UP000324222"/>
    </source>
</evidence>
<feature type="region of interest" description="Disordered" evidence="1">
    <location>
        <begin position="1"/>
        <end position="30"/>
    </location>
</feature>
<evidence type="ECO:0000313" key="2">
    <source>
        <dbReference type="EMBL" id="MPC14170.1"/>
    </source>
</evidence>
<sequence length="81" mass="8817">MNTNYTGTHGGRGAGKSCPSRVTNQSTASDLPKLRMVAFDGNANLTPGQAHLHHGKFRALTEALAHEPSHYDYTKDAHRFP</sequence>
<protein>
    <submittedName>
        <fullName evidence="2">Uncharacterized protein</fullName>
    </submittedName>
</protein>
<name>A0A5B7CXL4_PORTR</name>